<keyword evidence="3" id="KW-0808">Transferase</keyword>
<comment type="similarity">
    <text evidence="7">Belongs to the glycosyltransferase 87 family.</text>
</comment>
<accession>A0ABP8ZDF3</accession>
<feature type="transmembrane region" description="Helical" evidence="8">
    <location>
        <begin position="329"/>
        <end position="349"/>
    </location>
</feature>
<name>A0ABP8ZDF3_9ACTN</name>
<evidence type="ECO:0008006" key="11">
    <source>
        <dbReference type="Google" id="ProtNLM"/>
    </source>
</evidence>
<feature type="transmembrane region" description="Helical" evidence="8">
    <location>
        <begin position="258"/>
        <end position="279"/>
    </location>
</feature>
<keyword evidence="4 8" id="KW-0812">Transmembrane</keyword>
<evidence type="ECO:0000256" key="1">
    <source>
        <dbReference type="ARBA" id="ARBA00004651"/>
    </source>
</evidence>
<reference evidence="10" key="1">
    <citation type="journal article" date="2019" name="Int. J. Syst. Evol. Microbiol.">
        <title>The Global Catalogue of Microorganisms (GCM) 10K type strain sequencing project: providing services to taxonomists for standard genome sequencing and annotation.</title>
        <authorList>
            <consortium name="The Broad Institute Genomics Platform"/>
            <consortium name="The Broad Institute Genome Sequencing Center for Infectious Disease"/>
            <person name="Wu L."/>
            <person name="Ma J."/>
        </authorList>
    </citation>
    <scope>NUCLEOTIDE SEQUENCE [LARGE SCALE GENOMIC DNA]</scope>
    <source>
        <strain evidence="10">JCM 18077</strain>
    </source>
</reference>
<comment type="caution">
    <text evidence="9">The sequence shown here is derived from an EMBL/GenBank/DDBJ whole genome shotgun (WGS) entry which is preliminary data.</text>
</comment>
<evidence type="ECO:0000256" key="5">
    <source>
        <dbReference type="ARBA" id="ARBA00022989"/>
    </source>
</evidence>
<evidence type="ECO:0000256" key="8">
    <source>
        <dbReference type="SAM" id="Phobius"/>
    </source>
</evidence>
<sequence length="397" mass="42441">MPVPRPVGVLAIGAVAFAASLALGLLLGFGHDQIDLDVYRAGAQAWLDDVDLYAAWFPVHHIWLPFTYPPLAAVVFTPFAILPATAAAVAMATLSMASLAGTVWLIHTRIRPDLDRMIAVGLMLVALAVAIQLEPVTETLGFGQVNLILMFLVTADLLVERPWWPRGMLIGLAAAVKLTPAAFGLFFLLNRDVRAVATLIGSAAAATAVGFLLAWHDSLEYWFGGVLTGTDRIGTTFFSSNQSWKGVLARLAPDAGAALWLLGATIVVGCAAILMVRLLRAGRAPEAMVVNALAVLLCSPVSWSHHWVWVVPALVLAVDAAVRGPHRAALIAGTTAVTAVFAIGPHWLVPYWRSPQHSPELEWAWWQHLIGDTYSLIAAAVLLAGVAFYRPTVRAAV</sequence>
<feature type="transmembrane region" description="Helical" evidence="8">
    <location>
        <begin position="168"/>
        <end position="189"/>
    </location>
</feature>
<feature type="transmembrane region" description="Helical" evidence="8">
    <location>
        <begin position="80"/>
        <end position="105"/>
    </location>
</feature>
<dbReference type="Proteomes" id="UP001500822">
    <property type="component" value="Unassembled WGS sequence"/>
</dbReference>
<evidence type="ECO:0000256" key="7">
    <source>
        <dbReference type="ARBA" id="ARBA00024033"/>
    </source>
</evidence>
<keyword evidence="10" id="KW-1185">Reference proteome</keyword>
<evidence type="ECO:0000256" key="2">
    <source>
        <dbReference type="ARBA" id="ARBA00022475"/>
    </source>
</evidence>
<proteinExistence type="inferred from homology"/>
<keyword evidence="5 8" id="KW-1133">Transmembrane helix</keyword>
<comment type="subcellular location">
    <subcellularLocation>
        <location evidence="1">Cell membrane</location>
        <topology evidence="1">Multi-pass membrane protein</topology>
    </subcellularLocation>
</comment>
<feature type="transmembrane region" description="Helical" evidence="8">
    <location>
        <begin position="117"/>
        <end position="133"/>
    </location>
</feature>
<keyword evidence="6 8" id="KW-0472">Membrane</keyword>
<dbReference type="Pfam" id="PF09594">
    <property type="entry name" value="GT87"/>
    <property type="match status" value="1"/>
</dbReference>
<organism evidence="9 10">
    <name type="scientific">Gordonia alkaliphila</name>
    <dbReference type="NCBI Taxonomy" id="1053547"/>
    <lineage>
        <taxon>Bacteria</taxon>
        <taxon>Bacillati</taxon>
        <taxon>Actinomycetota</taxon>
        <taxon>Actinomycetes</taxon>
        <taxon>Mycobacteriales</taxon>
        <taxon>Gordoniaceae</taxon>
        <taxon>Gordonia</taxon>
    </lineage>
</organism>
<dbReference type="RefSeq" id="WP_345313835.1">
    <property type="nucleotide sequence ID" value="NZ_BAABIE010000012.1"/>
</dbReference>
<evidence type="ECO:0000313" key="10">
    <source>
        <dbReference type="Proteomes" id="UP001500822"/>
    </source>
</evidence>
<dbReference type="InterPro" id="IPR018584">
    <property type="entry name" value="GT87"/>
</dbReference>
<feature type="transmembrane region" description="Helical" evidence="8">
    <location>
        <begin position="369"/>
        <end position="389"/>
    </location>
</feature>
<evidence type="ECO:0000256" key="4">
    <source>
        <dbReference type="ARBA" id="ARBA00022692"/>
    </source>
</evidence>
<protein>
    <recommendedName>
        <fullName evidence="11">DUF2029 domain-containing protein</fullName>
    </recommendedName>
</protein>
<evidence type="ECO:0000313" key="9">
    <source>
        <dbReference type="EMBL" id="GAA4753432.1"/>
    </source>
</evidence>
<feature type="transmembrane region" description="Helical" evidence="8">
    <location>
        <begin position="195"/>
        <end position="215"/>
    </location>
</feature>
<feature type="transmembrane region" description="Helical" evidence="8">
    <location>
        <begin position="6"/>
        <end position="29"/>
    </location>
</feature>
<gene>
    <name evidence="9" type="ORF">GCM10023217_26050</name>
</gene>
<dbReference type="EMBL" id="BAABIE010000012">
    <property type="protein sequence ID" value="GAA4753432.1"/>
    <property type="molecule type" value="Genomic_DNA"/>
</dbReference>
<keyword evidence="2" id="KW-1003">Cell membrane</keyword>
<evidence type="ECO:0000256" key="3">
    <source>
        <dbReference type="ARBA" id="ARBA00022679"/>
    </source>
</evidence>
<evidence type="ECO:0000256" key="6">
    <source>
        <dbReference type="ARBA" id="ARBA00023136"/>
    </source>
</evidence>